<keyword evidence="3 5" id="KW-0597">Phosphoprotein</keyword>
<dbReference type="SMART" id="SM00387">
    <property type="entry name" value="HATPase_c"/>
    <property type="match status" value="1"/>
</dbReference>
<keyword evidence="4" id="KW-0418">Kinase</keyword>
<dbReference type="SUPFAM" id="SSF55874">
    <property type="entry name" value="ATPase domain of HSP90 chaperone/DNA topoisomerase II/histidine kinase"/>
    <property type="match status" value="1"/>
</dbReference>
<dbReference type="InterPro" id="IPR004358">
    <property type="entry name" value="Sig_transdc_His_kin-like_C"/>
</dbReference>
<dbReference type="PROSITE" id="PS50110">
    <property type="entry name" value="RESPONSE_REGULATORY"/>
    <property type="match status" value="1"/>
</dbReference>
<dbReference type="InterPro" id="IPR036097">
    <property type="entry name" value="HisK_dim/P_sf"/>
</dbReference>
<dbReference type="Gene3D" id="3.40.50.2300">
    <property type="match status" value="1"/>
</dbReference>
<dbReference type="GO" id="GO:0000155">
    <property type="term" value="F:phosphorelay sensor kinase activity"/>
    <property type="evidence" value="ECO:0007669"/>
    <property type="project" value="InterPro"/>
</dbReference>
<evidence type="ECO:0000259" key="7">
    <source>
        <dbReference type="PROSITE" id="PS50109"/>
    </source>
</evidence>
<evidence type="ECO:0000256" key="5">
    <source>
        <dbReference type="PROSITE-ProRule" id="PRU00169"/>
    </source>
</evidence>
<feature type="coiled-coil region" evidence="6">
    <location>
        <begin position="272"/>
        <end position="299"/>
    </location>
</feature>
<evidence type="ECO:0000256" key="1">
    <source>
        <dbReference type="ARBA" id="ARBA00000085"/>
    </source>
</evidence>
<evidence type="ECO:0000256" key="2">
    <source>
        <dbReference type="ARBA" id="ARBA00012438"/>
    </source>
</evidence>
<dbReference type="SUPFAM" id="SSF47384">
    <property type="entry name" value="Homodimeric domain of signal transducing histidine kinase"/>
    <property type="match status" value="1"/>
</dbReference>
<dbReference type="Pfam" id="PF08448">
    <property type="entry name" value="PAS_4"/>
    <property type="match status" value="3"/>
</dbReference>
<dbReference type="SMART" id="SM00388">
    <property type="entry name" value="HisKA"/>
    <property type="match status" value="1"/>
</dbReference>
<dbReference type="AlphaFoldDB" id="A0A0D0KPI5"/>
<evidence type="ECO:0000313" key="10">
    <source>
        <dbReference type="EMBL" id="KIP99941.1"/>
    </source>
</evidence>
<keyword evidence="4" id="KW-0808">Transferase</keyword>
<dbReference type="Pfam" id="PF00072">
    <property type="entry name" value="Response_reg"/>
    <property type="match status" value="1"/>
</dbReference>
<dbReference type="Proteomes" id="UP000032068">
    <property type="component" value="Unassembled WGS sequence"/>
</dbReference>
<dbReference type="InterPro" id="IPR000700">
    <property type="entry name" value="PAS-assoc_C"/>
</dbReference>
<feature type="domain" description="Histidine kinase" evidence="7">
    <location>
        <begin position="449"/>
        <end position="670"/>
    </location>
</feature>
<evidence type="ECO:0000259" key="9">
    <source>
        <dbReference type="PROSITE" id="PS50113"/>
    </source>
</evidence>
<dbReference type="EC" id="2.7.13.3" evidence="2"/>
<dbReference type="SMART" id="SM00448">
    <property type="entry name" value="REC"/>
    <property type="match status" value="1"/>
</dbReference>
<comment type="caution">
    <text evidence="10">The sequence shown here is derived from an EMBL/GenBank/DDBJ whole genome shotgun (WGS) entry which is preliminary data.</text>
</comment>
<gene>
    <name evidence="10" type="ORF">RU08_12990</name>
</gene>
<dbReference type="Gene3D" id="3.30.450.20">
    <property type="entry name" value="PAS domain"/>
    <property type="match status" value="3"/>
</dbReference>
<dbReference type="InterPro" id="IPR011006">
    <property type="entry name" value="CheY-like_superfamily"/>
</dbReference>
<dbReference type="InterPro" id="IPR000014">
    <property type="entry name" value="PAS"/>
</dbReference>
<comment type="catalytic activity">
    <reaction evidence="1">
        <text>ATP + protein L-histidine = ADP + protein N-phospho-L-histidine.</text>
        <dbReference type="EC" id="2.7.13.3"/>
    </reaction>
</comment>
<dbReference type="InterPro" id="IPR001789">
    <property type="entry name" value="Sig_transdc_resp-reg_receiver"/>
</dbReference>
<evidence type="ECO:0000256" key="6">
    <source>
        <dbReference type="SAM" id="Coils"/>
    </source>
</evidence>
<dbReference type="SUPFAM" id="SSF52172">
    <property type="entry name" value="CheY-like"/>
    <property type="match status" value="1"/>
</dbReference>
<dbReference type="Gene3D" id="1.10.287.130">
    <property type="match status" value="1"/>
</dbReference>
<evidence type="ECO:0000256" key="3">
    <source>
        <dbReference type="ARBA" id="ARBA00022553"/>
    </source>
</evidence>
<dbReference type="PRINTS" id="PR00344">
    <property type="entry name" value="BCTRLSENSOR"/>
</dbReference>
<reference evidence="10 11" key="1">
    <citation type="submission" date="2014-12" db="EMBL/GenBank/DDBJ databases">
        <title>16Stimator: statistical estimation of ribosomal gene copy numbers from draft genome assemblies.</title>
        <authorList>
            <person name="Perisin M.A."/>
            <person name="Vetter M."/>
            <person name="Gilbert J.A."/>
            <person name="Bergelson J."/>
        </authorList>
    </citation>
    <scope>NUCLEOTIDE SEQUENCE [LARGE SCALE GENOMIC DNA]</scope>
    <source>
        <strain evidence="10 11">MEJ086</strain>
    </source>
</reference>
<feature type="domain" description="Response regulatory" evidence="8">
    <location>
        <begin position="693"/>
        <end position="806"/>
    </location>
</feature>
<dbReference type="PANTHER" id="PTHR43065">
    <property type="entry name" value="SENSOR HISTIDINE KINASE"/>
    <property type="match status" value="1"/>
</dbReference>
<accession>A0A0D0KPI5</accession>
<organism evidence="10 11">
    <name type="scientific">Pseudomonas fulva</name>
    <dbReference type="NCBI Taxonomy" id="47880"/>
    <lineage>
        <taxon>Bacteria</taxon>
        <taxon>Pseudomonadati</taxon>
        <taxon>Pseudomonadota</taxon>
        <taxon>Gammaproteobacteria</taxon>
        <taxon>Pseudomonadales</taxon>
        <taxon>Pseudomonadaceae</taxon>
        <taxon>Pseudomonas</taxon>
    </lineage>
</organism>
<evidence type="ECO:0000259" key="8">
    <source>
        <dbReference type="PROSITE" id="PS50110"/>
    </source>
</evidence>
<dbReference type="SMART" id="SM00086">
    <property type="entry name" value="PAC"/>
    <property type="match status" value="1"/>
</dbReference>
<dbReference type="InterPro" id="IPR003594">
    <property type="entry name" value="HATPase_dom"/>
</dbReference>
<dbReference type="Pfam" id="PF02518">
    <property type="entry name" value="HATPase_c"/>
    <property type="match status" value="1"/>
</dbReference>
<dbReference type="Pfam" id="PF00512">
    <property type="entry name" value="HisKA"/>
    <property type="match status" value="1"/>
</dbReference>
<name>A0A0D0KPI5_9PSED</name>
<evidence type="ECO:0000313" key="11">
    <source>
        <dbReference type="Proteomes" id="UP000032068"/>
    </source>
</evidence>
<feature type="modified residue" description="4-aspartylphosphate" evidence="5">
    <location>
        <position position="744"/>
    </location>
</feature>
<dbReference type="InterPro" id="IPR005467">
    <property type="entry name" value="His_kinase_dom"/>
</dbReference>
<sequence>MIGGGETGELIRRHDWSSTPIGSQDAWPQSLHNALELMLNSPESMYLVWGEALTFFYNDAYRPLLGSRLEGALGQSLPVLWAGAWDAVRDSMRKALSGQSIRSDYAPIIMAREGVPEETWWSYSFSPLRDDQGSIRGVLCYTREMTDQVNTTLALAESEQRLDALVRSSSEVRFSINADWTQLHQLKGGNFIPDTDTDNSNWLNDYIPVEARDAVRAEIARAISTRSTYSIEHPVNRVDGSVGWAQVRAVPLFDQGGKITGWLGAASDITDRKNAEALLKQSEAQLRDFNASLEKQVAKRTAELRLYRDVIEANAVPTCIFDTDYRLIAFNEAYSQAFRAIYGYTLEGRELLPELLPAEQALVLREQLRRVLSGETFRISAEFGDPSLLRRSYELAYTPLRDPSGSVAGGFCFANDVTEQIKSQVELERAQAALRQAQKIEAVGQLTGGVAHDFNNLLTIIRSSCDLLKRPNLLEEKRLRYIEAISTTVDRASRLTGQLLAFARRQALKPEVFAPCENIRSLAEMLATLSGPRIKIDIESPDTPYFVYADSDQFDTALVNMAVNARDALCGSGRIAIRVAPTDQIPAARLHPPTEGRYVAISVSDTGTGIAPEQLELIFEPFYTTKALGKGTGLGLSQVFGFAKQSGGEVIVESKVGEGSTFTLYLPRVDSRVEPRRAKPPTPEPLATDHATRVLVVEDNPDISAFCQTALVELGYQPSTATNAEEALELLSKQPDQFDVVFSDVVMPGMNGIDLGKTIRIQYPLMPVVLTSGYSEVLAQHGSYGFDLLQKPYSIDQLSSFLTRAIRGTVRI</sequence>
<dbReference type="InterPro" id="IPR001610">
    <property type="entry name" value="PAC"/>
</dbReference>
<dbReference type="NCBIfam" id="TIGR00229">
    <property type="entry name" value="sensory_box"/>
    <property type="match status" value="2"/>
</dbReference>
<dbReference type="PANTHER" id="PTHR43065:SF49">
    <property type="entry name" value="HISTIDINE KINASE"/>
    <property type="match status" value="1"/>
</dbReference>
<dbReference type="SUPFAM" id="SSF55785">
    <property type="entry name" value="PYP-like sensor domain (PAS domain)"/>
    <property type="match status" value="3"/>
</dbReference>
<dbReference type="PROSITE" id="PS50109">
    <property type="entry name" value="HIS_KIN"/>
    <property type="match status" value="1"/>
</dbReference>
<proteinExistence type="predicted"/>
<dbReference type="InterPro" id="IPR013656">
    <property type="entry name" value="PAS_4"/>
</dbReference>
<dbReference type="CDD" id="cd00082">
    <property type="entry name" value="HisKA"/>
    <property type="match status" value="1"/>
</dbReference>
<evidence type="ECO:0000256" key="4">
    <source>
        <dbReference type="ARBA" id="ARBA00022777"/>
    </source>
</evidence>
<dbReference type="CDD" id="cd00130">
    <property type="entry name" value="PAS"/>
    <property type="match status" value="2"/>
</dbReference>
<feature type="domain" description="PAC" evidence="9">
    <location>
        <begin position="229"/>
        <end position="281"/>
    </location>
</feature>
<dbReference type="SMART" id="SM00091">
    <property type="entry name" value="PAS"/>
    <property type="match status" value="2"/>
</dbReference>
<keyword evidence="6" id="KW-0175">Coiled coil</keyword>
<dbReference type="InterPro" id="IPR003661">
    <property type="entry name" value="HisK_dim/P_dom"/>
</dbReference>
<dbReference type="Gene3D" id="3.30.565.10">
    <property type="entry name" value="Histidine kinase-like ATPase, C-terminal domain"/>
    <property type="match status" value="1"/>
</dbReference>
<dbReference type="InterPro" id="IPR035965">
    <property type="entry name" value="PAS-like_dom_sf"/>
</dbReference>
<protein>
    <recommendedName>
        <fullName evidence="2">histidine kinase</fullName>
        <ecNumber evidence="2">2.7.13.3</ecNumber>
    </recommendedName>
</protein>
<dbReference type="EMBL" id="JXQW01000031">
    <property type="protein sequence ID" value="KIP99941.1"/>
    <property type="molecule type" value="Genomic_DNA"/>
</dbReference>
<dbReference type="InterPro" id="IPR036890">
    <property type="entry name" value="HATPase_C_sf"/>
</dbReference>
<dbReference type="PROSITE" id="PS50113">
    <property type="entry name" value="PAC"/>
    <property type="match status" value="1"/>
</dbReference>